<accession>A0A1T4LID6</accession>
<organism evidence="3 4">
    <name type="scientific">Eubacterium coprostanoligenes</name>
    <dbReference type="NCBI Taxonomy" id="290054"/>
    <lineage>
        <taxon>Bacteria</taxon>
        <taxon>Bacillati</taxon>
        <taxon>Bacillota</taxon>
        <taxon>Clostridia</taxon>
        <taxon>Eubacteriales</taxon>
        <taxon>Eubacteriaceae</taxon>
        <taxon>Eubacterium</taxon>
    </lineage>
</organism>
<feature type="chain" id="PRO_5039331996" evidence="2">
    <location>
        <begin position="22"/>
        <end position="377"/>
    </location>
</feature>
<dbReference type="EMBL" id="FUWW01000008">
    <property type="protein sequence ID" value="SJZ54356.1"/>
    <property type="molecule type" value="Genomic_DNA"/>
</dbReference>
<feature type="transmembrane region" description="Helical" evidence="1">
    <location>
        <begin position="355"/>
        <end position="374"/>
    </location>
</feature>
<evidence type="ECO:0000313" key="4">
    <source>
        <dbReference type="Proteomes" id="UP000190657"/>
    </source>
</evidence>
<name>A0A1T4LID6_9FIRM</name>
<keyword evidence="1" id="KW-0472">Membrane</keyword>
<feature type="transmembrane region" description="Helical" evidence="1">
    <location>
        <begin position="190"/>
        <end position="211"/>
    </location>
</feature>
<feature type="transmembrane region" description="Helical" evidence="1">
    <location>
        <begin position="231"/>
        <end position="253"/>
    </location>
</feature>
<evidence type="ECO:0000256" key="1">
    <source>
        <dbReference type="SAM" id="Phobius"/>
    </source>
</evidence>
<dbReference type="InterPro" id="IPR014194">
    <property type="entry name" value="Spore_III_AE"/>
</dbReference>
<feature type="transmembrane region" description="Helical" evidence="1">
    <location>
        <begin position="92"/>
        <end position="111"/>
    </location>
</feature>
<dbReference type="Proteomes" id="UP000190657">
    <property type="component" value="Unassembled WGS sequence"/>
</dbReference>
<keyword evidence="4" id="KW-1185">Reference proteome</keyword>
<evidence type="ECO:0000313" key="3">
    <source>
        <dbReference type="EMBL" id="SJZ54356.1"/>
    </source>
</evidence>
<dbReference type="AlphaFoldDB" id="A0A1T4LID6"/>
<dbReference type="Pfam" id="PF09546">
    <property type="entry name" value="Spore_III_AE"/>
    <property type="match status" value="1"/>
</dbReference>
<evidence type="ECO:0000256" key="2">
    <source>
        <dbReference type="SAM" id="SignalP"/>
    </source>
</evidence>
<feature type="transmembrane region" description="Helical" evidence="1">
    <location>
        <begin position="156"/>
        <end position="178"/>
    </location>
</feature>
<protein>
    <submittedName>
        <fullName evidence="3">Stage III sporulation protein AE</fullName>
    </submittedName>
</protein>
<proteinExistence type="predicted"/>
<feature type="transmembrane region" description="Helical" evidence="1">
    <location>
        <begin position="123"/>
        <end position="150"/>
    </location>
</feature>
<feature type="transmembrane region" description="Helical" evidence="1">
    <location>
        <begin position="293"/>
        <end position="311"/>
    </location>
</feature>
<gene>
    <name evidence="3" type="ORF">SAMN02745114_00904</name>
</gene>
<feature type="transmembrane region" description="Helical" evidence="1">
    <location>
        <begin position="265"/>
        <end position="287"/>
    </location>
</feature>
<reference evidence="3 4" key="1">
    <citation type="submission" date="2017-02" db="EMBL/GenBank/DDBJ databases">
        <authorList>
            <person name="Peterson S.W."/>
        </authorList>
    </citation>
    <scope>NUCLEOTIDE SEQUENCE [LARGE SCALE GENOMIC DNA]</scope>
    <source>
        <strain evidence="3 4">ATCC 51222</strain>
    </source>
</reference>
<sequence length="377" mass="40603">MKKTILFLCALLFFLSFSETAYSEDFSREKYDKTLESYDLSSFEKQLDDDTQKMLEELGLLDFSYDSITKLSLNDIVELIKSLLSKKAELPIKSSVTVLVFILLSALLQSLKNDSDNSLNTIYSTATAIFISTVILVKLTTTVSMASMAISVASDFVYAFIPVFCSIVVASGGITTGFSTNTTLLVLSQALSFISSNVFMPIVNCYLALGVTSSLRYELNLDKLLTSLKRIITTCISFLSGVFVSILSVKTAVAGRADMLGLRSVRFAINSVVPVIGSSISEGLLSIQAYSSLIKSSVGVVGVIAVALVFLPSIVEVVLWRISLTVCAIVSDVFGDKSVSAVLNAFLNTLLLMNVILILSMVTTVISFGILIAAGGR</sequence>
<dbReference type="RefSeq" id="WP_078768395.1">
    <property type="nucleotide sequence ID" value="NZ_FUWW01000008.1"/>
</dbReference>
<dbReference type="STRING" id="290054.SAMN02745114_00904"/>
<keyword evidence="1" id="KW-0812">Transmembrane</keyword>
<keyword evidence="1" id="KW-1133">Transmembrane helix</keyword>
<feature type="signal peptide" evidence="2">
    <location>
        <begin position="1"/>
        <end position="21"/>
    </location>
</feature>
<keyword evidence="2" id="KW-0732">Signal</keyword>
<dbReference type="OrthoDB" id="1706761at2"/>